<dbReference type="Gene3D" id="3.40.50.11540">
    <property type="entry name" value="NADH-ubiquinone oxidoreductase 51kDa subunit"/>
    <property type="match status" value="1"/>
</dbReference>
<dbReference type="PROSITE" id="PS00644">
    <property type="entry name" value="COMPLEX1_51K_1"/>
    <property type="match status" value="1"/>
</dbReference>
<dbReference type="SUPFAM" id="SSF142984">
    <property type="entry name" value="Nqo1 middle domain-like"/>
    <property type="match status" value="1"/>
</dbReference>
<dbReference type="PANTHER" id="PTHR11780">
    <property type="entry name" value="NADH-UBIQUINONE OXIDOREDUCTASE FLAVOPROTEIN 1 NDUFV1"/>
    <property type="match status" value="1"/>
</dbReference>
<organism evidence="11">
    <name type="scientific">Absidia glauca</name>
    <name type="common">Pin mould</name>
    <dbReference type="NCBI Taxonomy" id="4829"/>
    <lineage>
        <taxon>Eukaryota</taxon>
        <taxon>Fungi</taxon>
        <taxon>Fungi incertae sedis</taxon>
        <taxon>Mucoromycota</taxon>
        <taxon>Mucoromycotina</taxon>
        <taxon>Mucoromycetes</taxon>
        <taxon>Mucorales</taxon>
        <taxon>Cunninghamellaceae</taxon>
        <taxon>Absidia</taxon>
    </lineage>
</organism>
<dbReference type="Pfam" id="PF01512">
    <property type="entry name" value="Complex1_51K"/>
    <property type="match status" value="1"/>
</dbReference>
<keyword evidence="8" id="KW-0408">Iron</keyword>
<keyword evidence="7" id="KW-0479">Metal-binding</keyword>
<dbReference type="InterPro" id="IPR037225">
    <property type="entry name" value="Nuo51_FMN-bd_sf"/>
</dbReference>
<evidence type="ECO:0000256" key="5">
    <source>
        <dbReference type="ARBA" id="ARBA00022630"/>
    </source>
</evidence>
<keyword evidence="5" id="KW-0285">Flavoprotein</keyword>
<dbReference type="OrthoDB" id="42889at2759"/>
<comment type="similarity">
    <text evidence="3">Belongs to the complex I 51 kDa subunit family.</text>
</comment>
<dbReference type="FunCoup" id="A0A163KNE5">
    <property type="interactions" value="437"/>
</dbReference>
<sequence>MLRSFATRRVATTVTRNLRVLPTATRSFATEADPNANPITGKTTFGNLSDEDRIFTNLYLKHDYRLKGALKRGDWYKTKELVLKGHDWIIKEMKESGLRGRGGAGFPSGLKWSFMNKPLDGRPRYLVINADEGEPGTCKDREIMRGDPHKLIEGCLLAGSAMKANAAYIYIRGEFYQEASHLQEAINEAYAAGLIGKNACGSGYDFDVYIHRGAGAYICGEETSLIESIEGKQGKPRLKPPFPADVGFGGSWFAGFGRPRNSGTKLFCISGHVNNPCTVEEEMSIPLRELIDKHCGGVRGGWDNLLGIIPGGCSVPVIPKDICADVLMDFDALRDVNSGLGTAAVIVMDKSTDIVRAISRFAKFYRHESCGQCTPCREGTKWLETMMDRFEDGRGHPEEIDQIWELTKQIEGHTICALGDAAAWPVQGLIRHFRPELESRMADFQKTLASSSA</sequence>
<evidence type="ECO:0000259" key="10">
    <source>
        <dbReference type="SMART" id="SM00928"/>
    </source>
</evidence>
<keyword evidence="6" id="KW-0288">FMN</keyword>
<comment type="cofactor">
    <cofactor evidence="2">
        <name>[4Fe-4S] cluster</name>
        <dbReference type="ChEBI" id="CHEBI:49883"/>
    </cofactor>
</comment>
<dbReference type="FunFam" id="3.40.50.11540:FF:000001">
    <property type="entry name" value="NADH dehydrogenase [ubiquinone] flavoprotein 1, mitochondrial"/>
    <property type="match status" value="1"/>
</dbReference>
<dbReference type="Pfam" id="PF10589">
    <property type="entry name" value="NADH_4Fe-4S"/>
    <property type="match status" value="1"/>
</dbReference>
<reference evidence="11" key="1">
    <citation type="submission" date="2016-04" db="EMBL/GenBank/DDBJ databases">
        <authorList>
            <person name="Evans L.H."/>
            <person name="Alamgir A."/>
            <person name="Owens N."/>
            <person name="Weber N.D."/>
            <person name="Virtaneva K."/>
            <person name="Barbian K."/>
            <person name="Babar A."/>
            <person name="Rosenke K."/>
        </authorList>
    </citation>
    <scope>NUCLEOTIDE SEQUENCE [LARGE SCALE GENOMIC DNA]</scope>
    <source>
        <strain evidence="11">CBS 101.48</strain>
    </source>
</reference>
<dbReference type="SMART" id="SM00928">
    <property type="entry name" value="NADH_4Fe-4S"/>
    <property type="match status" value="1"/>
</dbReference>
<evidence type="ECO:0000313" key="12">
    <source>
        <dbReference type="Proteomes" id="UP000078561"/>
    </source>
</evidence>
<accession>A0A163KNE5</accession>
<dbReference type="GO" id="GO:0010181">
    <property type="term" value="F:FMN binding"/>
    <property type="evidence" value="ECO:0007669"/>
    <property type="project" value="InterPro"/>
</dbReference>
<evidence type="ECO:0000256" key="9">
    <source>
        <dbReference type="ARBA" id="ARBA00023014"/>
    </source>
</evidence>
<evidence type="ECO:0000256" key="1">
    <source>
        <dbReference type="ARBA" id="ARBA00001917"/>
    </source>
</evidence>
<dbReference type="InterPro" id="IPR050837">
    <property type="entry name" value="ComplexI_51kDa_subunit"/>
</dbReference>
<dbReference type="PANTHER" id="PTHR11780:SF10">
    <property type="entry name" value="NADH DEHYDROGENASE [UBIQUINONE] FLAVOPROTEIN 1, MITOCHONDRIAL"/>
    <property type="match status" value="1"/>
</dbReference>
<feature type="domain" description="NADH-ubiquinone oxidoreductase 51kDa subunit iron-sulphur binding" evidence="10">
    <location>
        <begin position="355"/>
        <end position="400"/>
    </location>
</feature>
<dbReference type="Proteomes" id="UP000078561">
    <property type="component" value="Unassembled WGS sequence"/>
</dbReference>
<dbReference type="EMBL" id="LT555011">
    <property type="protein sequence ID" value="SAM09493.1"/>
    <property type="molecule type" value="Genomic_DNA"/>
</dbReference>
<dbReference type="InterPro" id="IPR037207">
    <property type="entry name" value="Nuop51_4Fe4S-bd_sf"/>
</dbReference>
<keyword evidence="4" id="KW-0004">4Fe-4S</keyword>
<evidence type="ECO:0000256" key="2">
    <source>
        <dbReference type="ARBA" id="ARBA00001966"/>
    </source>
</evidence>
<dbReference type="Pfam" id="PF22461">
    <property type="entry name" value="SLBB_2"/>
    <property type="match status" value="1"/>
</dbReference>
<comment type="cofactor">
    <cofactor evidence="1">
        <name>FMN</name>
        <dbReference type="ChEBI" id="CHEBI:58210"/>
    </cofactor>
</comment>
<evidence type="ECO:0000256" key="6">
    <source>
        <dbReference type="ARBA" id="ARBA00022643"/>
    </source>
</evidence>
<name>A0A163KNE5_ABSGL</name>
<proteinExistence type="inferred from homology"/>
<evidence type="ECO:0000256" key="3">
    <source>
        <dbReference type="ARBA" id="ARBA00007523"/>
    </source>
</evidence>
<dbReference type="PROSITE" id="PS00645">
    <property type="entry name" value="COMPLEX1_51K_2"/>
    <property type="match status" value="1"/>
</dbReference>
<dbReference type="GO" id="GO:0051539">
    <property type="term" value="F:4 iron, 4 sulfur cluster binding"/>
    <property type="evidence" value="ECO:0007669"/>
    <property type="project" value="UniProtKB-KW"/>
</dbReference>
<dbReference type="SUPFAM" id="SSF140490">
    <property type="entry name" value="Nqo1C-terminal domain-like"/>
    <property type="match status" value="1"/>
</dbReference>
<evidence type="ECO:0000256" key="8">
    <source>
        <dbReference type="ARBA" id="ARBA00023004"/>
    </source>
</evidence>
<evidence type="ECO:0000256" key="7">
    <source>
        <dbReference type="ARBA" id="ARBA00022723"/>
    </source>
</evidence>
<dbReference type="STRING" id="4829.A0A163KNE5"/>
<gene>
    <name evidence="11" type="primary">ABSGL_15169.1 scaffold 15182</name>
</gene>
<dbReference type="AlphaFoldDB" id="A0A163KNE5"/>
<dbReference type="GO" id="GO:0008137">
    <property type="term" value="F:NADH dehydrogenase (ubiquinone) activity"/>
    <property type="evidence" value="ECO:0007669"/>
    <property type="project" value="InterPro"/>
</dbReference>
<protein>
    <recommendedName>
        <fullName evidence="10">NADH-ubiquinone oxidoreductase 51kDa subunit iron-sulphur binding domain-containing protein</fullName>
    </recommendedName>
</protein>
<dbReference type="FunFam" id="1.20.1440.230:FF:000001">
    <property type="entry name" value="Mitochondrial NADH dehydrogenase flavoprotein 1"/>
    <property type="match status" value="1"/>
</dbReference>
<dbReference type="InterPro" id="IPR001949">
    <property type="entry name" value="NADH-UbQ_OxRdtase_51kDa_CS"/>
</dbReference>
<dbReference type="SUPFAM" id="SSF142019">
    <property type="entry name" value="Nqo1 FMN-binding domain-like"/>
    <property type="match status" value="1"/>
</dbReference>
<dbReference type="InParanoid" id="A0A163KNE5"/>
<dbReference type="Gene3D" id="1.20.1440.230">
    <property type="entry name" value="NADH-ubiquinone oxidoreductase 51kDa subunit, iron-sulphur binding domain"/>
    <property type="match status" value="1"/>
</dbReference>
<dbReference type="OMA" id="CTMDYDS"/>
<evidence type="ECO:0000256" key="4">
    <source>
        <dbReference type="ARBA" id="ARBA00022485"/>
    </source>
</evidence>
<keyword evidence="9" id="KW-0411">Iron-sulfur</keyword>
<dbReference type="InterPro" id="IPR019575">
    <property type="entry name" value="Nuop51_4Fe4S-bd"/>
</dbReference>
<dbReference type="InterPro" id="IPR011538">
    <property type="entry name" value="Nuo51_FMN-bd"/>
</dbReference>
<evidence type="ECO:0000313" key="11">
    <source>
        <dbReference type="EMBL" id="SAM09493.1"/>
    </source>
</evidence>
<dbReference type="InterPro" id="IPR054765">
    <property type="entry name" value="SLBB_dom"/>
</dbReference>
<dbReference type="GO" id="GO:0046872">
    <property type="term" value="F:metal ion binding"/>
    <property type="evidence" value="ECO:0007669"/>
    <property type="project" value="UniProtKB-KW"/>
</dbReference>
<keyword evidence="12" id="KW-1185">Reference proteome</keyword>